<accession>A0A7S4DQ04</accession>
<evidence type="ECO:0000256" key="1">
    <source>
        <dbReference type="SAM" id="SignalP"/>
    </source>
</evidence>
<dbReference type="InterPro" id="IPR004274">
    <property type="entry name" value="FCP1_dom"/>
</dbReference>
<feature type="signal peptide" evidence="1">
    <location>
        <begin position="1"/>
        <end position="20"/>
    </location>
</feature>
<dbReference type="GO" id="GO:0016791">
    <property type="term" value="F:phosphatase activity"/>
    <property type="evidence" value="ECO:0007669"/>
    <property type="project" value="InterPro"/>
</dbReference>
<name>A0A7S4DQ04_9EUKA</name>
<sequence length="252" mass="28869">MPRGPAPILRRLLCLPLAPAVVPSRGGTGSAFRLARGLWRGFAAERKREEGGLTVVLDIDECLVHTTFEDDYNFRQKEYRPDAVKAIDQIEITMSDGERARVNKRPGLDRFLKTVLEEFDTYTYTAAMEIYARPLLDTLDTEKGLQGRYYRQDCRYHQGLYLKDLDIVDKADPKRVVLVDNNPVSFLLQPDNGIPVSSFYDQADDEELEAVLQVLRLLSAEEDVRPVLREMYHLRDQLRPLSKRVLRDSPSA</sequence>
<gene>
    <name evidence="3" type="ORF">LGLO00237_LOCUS14347</name>
</gene>
<dbReference type="InterPro" id="IPR036412">
    <property type="entry name" value="HAD-like_sf"/>
</dbReference>
<dbReference type="AlphaFoldDB" id="A0A7S4DQ04"/>
<organism evidence="3">
    <name type="scientific">Lotharella globosa</name>
    <dbReference type="NCBI Taxonomy" id="91324"/>
    <lineage>
        <taxon>Eukaryota</taxon>
        <taxon>Sar</taxon>
        <taxon>Rhizaria</taxon>
        <taxon>Cercozoa</taxon>
        <taxon>Chlorarachniophyceae</taxon>
        <taxon>Lotharella</taxon>
    </lineage>
</organism>
<dbReference type="InterPro" id="IPR023214">
    <property type="entry name" value="HAD_sf"/>
</dbReference>
<dbReference type="InterPro" id="IPR011948">
    <property type="entry name" value="Dullard_phosphatase"/>
</dbReference>
<evidence type="ECO:0000259" key="2">
    <source>
        <dbReference type="PROSITE" id="PS50969"/>
    </source>
</evidence>
<dbReference type="SUPFAM" id="SSF56784">
    <property type="entry name" value="HAD-like"/>
    <property type="match status" value="1"/>
</dbReference>
<dbReference type="PANTHER" id="PTHR12210">
    <property type="entry name" value="DULLARD PROTEIN PHOSPHATASE"/>
    <property type="match status" value="1"/>
</dbReference>
<dbReference type="Gene3D" id="3.40.50.1000">
    <property type="entry name" value="HAD superfamily/HAD-like"/>
    <property type="match status" value="1"/>
</dbReference>
<dbReference type="SMART" id="SM00577">
    <property type="entry name" value="CPDc"/>
    <property type="match status" value="1"/>
</dbReference>
<reference evidence="3" key="1">
    <citation type="submission" date="2021-01" db="EMBL/GenBank/DDBJ databases">
        <authorList>
            <person name="Corre E."/>
            <person name="Pelletier E."/>
            <person name="Niang G."/>
            <person name="Scheremetjew M."/>
            <person name="Finn R."/>
            <person name="Kale V."/>
            <person name="Holt S."/>
            <person name="Cochrane G."/>
            <person name="Meng A."/>
            <person name="Brown T."/>
            <person name="Cohen L."/>
        </authorList>
    </citation>
    <scope>NUCLEOTIDE SEQUENCE</scope>
    <source>
        <strain evidence="3">CCCM811</strain>
    </source>
</reference>
<dbReference type="CDD" id="cd07521">
    <property type="entry name" value="HAD_FCP1-like"/>
    <property type="match status" value="1"/>
</dbReference>
<dbReference type="NCBIfam" id="TIGR02251">
    <property type="entry name" value="HIF-SF_euk"/>
    <property type="match status" value="1"/>
</dbReference>
<evidence type="ECO:0000313" key="3">
    <source>
        <dbReference type="EMBL" id="CAE0662746.1"/>
    </source>
</evidence>
<protein>
    <recommendedName>
        <fullName evidence="2">FCP1 homology domain-containing protein</fullName>
    </recommendedName>
</protein>
<keyword evidence="1" id="KW-0732">Signal</keyword>
<dbReference type="PROSITE" id="PS50969">
    <property type="entry name" value="FCP1"/>
    <property type="match status" value="1"/>
</dbReference>
<feature type="chain" id="PRO_5030689769" description="FCP1 homology domain-containing protein" evidence="1">
    <location>
        <begin position="21"/>
        <end position="252"/>
    </location>
</feature>
<dbReference type="EMBL" id="HBIV01019829">
    <property type="protein sequence ID" value="CAE0662746.1"/>
    <property type="molecule type" value="Transcribed_RNA"/>
</dbReference>
<proteinExistence type="predicted"/>
<feature type="domain" description="FCP1 homology" evidence="2">
    <location>
        <begin position="48"/>
        <end position="218"/>
    </location>
</feature>
<dbReference type="InterPro" id="IPR050365">
    <property type="entry name" value="TIM50"/>
</dbReference>
<dbReference type="Pfam" id="PF03031">
    <property type="entry name" value="NIF"/>
    <property type="match status" value="1"/>
</dbReference>